<dbReference type="CDD" id="cd01998">
    <property type="entry name" value="MnmA_TRMU-like"/>
    <property type="match status" value="1"/>
</dbReference>
<feature type="compositionally biased region" description="Basic and acidic residues" evidence="5">
    <location>
        <begin position="597"/>
        <end position="616"/>
    </location>
</feature>
<proteinExistence type="inferred from homology"/>
<keyword evidence="7" id="KW-1185">Reference proteome</keyword>
<feature type="compositionally biased region" description="Low complexity" evidence="5">
    <location>
        <begin position="522"/>
        <end position="547"/>
    </location>
</feature>
<evidence type="ECO:0000256" key="5">
    <source>
        <dbReference type="SAM" id="MobiDB-lite"/>
    </source>
</evidence>
<dbReference type="PANTHER" id="PTHR11933:SF5">
    <property type="entry name" value="MITOCHONDRIAL TRNA-SPECIFIC 2-THIOURIDYLASE 1"/>
    <property type="match status" value="1"/>
</dbReference>
<comment type="function">
    <text evidence="1">Catalyzes the 2-thiolation of uridine at the wobble position (U34) of mitochondrial tRNA(Lys), tRNA(Glu) and tRNA(Gln). Required for the formation of 5-taurinomethyl-2-thiouridine (tm5s2U) of mitochondrial tRNA(Lys), tRNA(Glu), and tRNA(Gln) at the wobble position. ATP is required to activate the C2 atom of the wobble base.</text>
</comment>
<dbReference type="GO" id="GO:0061708">
    <property type="term" value="F:tRNA-5-taurinomethyluridine 2-sulfurtransferase"/>
    <property type="evidence" value="ECO:0007669"/>
    <property type="project" value="UniProtKB-EC"/>
</dbReference>
<dbReference type="SUPFAM" id="SSF52402">
    <property type="entry name" value="Adenine nucleotide alpha hydrolases-like"/>
    <property type="match status" value="1"/>
</dbReference>
<protein>
    <recommendedName>
        <fullName evidence="3">tRNA-5-taurinomethyluridine 2-sulfurtransferase</fullName>
        <ecNumber evidence="3">2.8.1.14</ecNumber>
    </recommendedName>
</protein>
<dbReference type="Gene3D" id="2.40.30.10">
    <property type="entry name" value="Translation factors"/>
    <property type="match status" value="1"/>
</dbReference>
<feature type="region of interest" description="Disordered" evidence="5">
    <location>
        <begin position="350"/>
        <end position="387"/>
    </location>
</feature>
<dbReference type="EMBL" id="FO082267">
    <property type="protein sequence ID" value="CCO18956.1"/>
    <property type="molecule type" value="Genomic_DNA"/>
</dbReference>
<dbReference type="Proteomes" id="UP000198341">
    <property type="component" value="Chromosome 12"/>
</dbReference>
<dbReference type="InterPro" id="IPR004506">
    <property type="entry name" value="MnmA-like"/>
</dbReference>
<dbReference type="PANTHER" id="PTHR11933">
    <property type="entry name" value="TRNA 5-METHYLAMINOMETHYL-2-THIOURIDYLATE -METHYLTRANSFERASE"/>
    <property type="match status" value="1"/>
</dbReference>
<evidence type="ECO:0000313" key="7">
    <source>
        <dbReference type="Proteomes" id="UP000198341"/>
    </source>
</evidence>
<feature type="compositionally biased region" description="Low complexity" evidence="5">
    <location>
        <begin position="350"/>
        <end position="372"/>
    </location>
</feature>
<dbReference type="InterPro" id="IPR014729">
    <property type="entry name" value="Rossmann-like_a/b/a_fold"/>
</dbReference>
<evidence type="ECO:0000256" key="4">
    <source>
        <dbReference type="ARBA" id="ARBA00049564"/>
    </source>
</evidence>
<evidence type="ECO:0000256" key="3">
    <source>
        <dbReference type="ARBA" id="ARBA00011953"/>
    </source>
</evidence>
<dbReference type="OrthoDB" id="3685at2759"/>
<comment type="similarity">
    <text evidence="2">Belongs to the MnmA/TRMU family.</text>
</comment>
<gene>
    <name evidence="6" type="ordered locus">Bathy12g01880</name>
</gene>
<dbReference type="EC" id="2.8.1.14" evidence="3"/>
<sequence length="616" mass="68981">MRALLRPSRRQCHHHQHMLFLYLRRNRRLQTSSVSFDEKTNRTFWEEKNHHRQLYAQLPERIKRAVLAQIPRDLLASSKTNKKTVVAVALSGGVDSFVSAWLLKNALQAAAVGEKGENIKLKAILMKNWDEREETNSECLFDADRRSAKKLAKYLSMDLYEVDFCREYWQSVFSPFTESVERGETPNPDVWCNREIKFGKLLEYVKEEEIGAKYLVTGHYAEIWREYGDDNIEQSSSSSSSLKRIELRRSKDETKDQTYFLASVPSKALESVIFPLAKLRKAEDVIELIARDLLGNVANVLDRKSSAGICFVGKKRNFSDFVHEYVQRDPAWFVDVECITEENSSLIEKNSIGCSSNSSRSSSSRSSSSSGISSGGSERGGLEGKGDSNTIDEKYILGECESVHSVTAGQRARIGGLPKPYFVVGKSTEEKGSSKVYVCEGGDHPALLTNWCVIKDIRFVHEDDTDALNSSQQVRVKTRYASPLVPATIGIPPPPSNAASSSSRQQQQQQKVSLFCRSAYEKATTTPSPSSPSTTAKSSSPSSSSPPLLQITFASPEKAVSIGQAVVMYHHSTSRVLGVGSVAYHGRTVFEEEKEEEQQRRQKRQSEKKNDDDKES</sequence>
<dbReference type="STRING" id="41875.K8ELN9"/>
<dbReference type="KEGG" id="bpg:Bathy12g01880"/>
<feature type="region of interest" description="Disordered" evidence="5">
    <location>
        <begin position="521"/>
        <end position="549"/>
    </location>
</feature>
<dbReference type="AlphaFoldDB" id="K8ELN9"/>
<reference evidence="6 7" key="1">
    <citation type="submission" date="2011-10" db="EMBL/GenBank/DDBJ databases">
        <authorList>
            <person name="Genoscope - CEA"/>
        </authorList>
    </citation>
    <scope>NUCLEOTIDE SEQUENCE [LARGE SCALE GENOMIC DNA]</scope>
    <source>
        <strain evidence="6 7">RCC 1105</strain>
    </source>
</reference>
<evidence type="ECO:0000256" key="1">
    <source>
        <dbReference type="ARBA" id="ARBA00003986"/>
    </source>
</evidence>
<dbReference type="Gene3D" id="3.40.50.620">
    <property type="entry name" value="HUPs"/>
    <property type="match status" value="1"/>
</dbReference>
<dbReference type="Pfam" id="PF03054">
    <property type="entry name" value="tRNA_Me_trans"/>
    <property type="match status" value="1"/>
</dbReference>
<evidence type="ECO:0000313" key="6">
    <source>
        <dbReference type="EMBL" id="CCO18956.1"/>
    </source>
</evidence>
<organism evidence="6 7">
    <name type="scientific">Bathycoccus prasinos</name>
    <dbReference type="NCBI Taxonomy" id="41875"/>
    <lineage>
        <taxon>Eukaryota</taxon>
        <taxon>Viridiplantae</taxon>
        <taxon>Chlorophyta</taxon>
        <taxon>Mamiellophyceae</taxon>
        <taxon>Mamiellales</taxon>
        <taxon>Bathycoccaceae</taxon>
        <taxon>Bathycoccus</taxon>
    </lineage>
</organism>
<evidence type="ECO:0000256" key="2">
    <source>
        <dbReference type="ARBA" id="ARBA00006191"/>
    </source>
</evidence>
<feature type="region of interest" description="Disordered" evidence="5">
    <location>
        <begin position="588"/>
        <end position="616"/>
    </location>
</feature>
<name>K8ELN9_9CHLO</name>
<accession>K8ELN9</accession>
<dbReference type="eggNOG" id="KOG2805">
    <property type="taxonomic scope" value="Eukaryota"/>
</dbReference>
<feature type="region of interest" description="Disordered" evidence="5">
    <location>
        <begin position="485"/>
        <end position="508"/>
    </location>
</feature>
<dbReference type="GO" id="GO:0002143">
    <property type="term" value="P:tRNA wobble position uridine thiolation"/>
    <property type="evidence" value="ECO:0007669"/>
    <property type="project" value="TreeGrafter"/>
</dbReference>
<comment type="catalytic activity">
    <reaction evidence="4">
        <text>5-taurinomethyluridine(34) in tRNA + S-sulfanyl-L-cysteinyl-[protein] + AH2 + ATP = 5-taurinomethyl-2-thiouridine(34) in tRNA + L-cysteinyl-[protein] + A + AMP + diphosphate + H(+)</text>
        <dbReference type="Rhea" id="RHEA:47040"/>
        <dbReference type="Rhea" id="RHEA-COMP:10131"/>
        <dbReference type="Rhea" id="RHEA-COMP:11726"/>
        <dbReference type="Rhea" id="RHEA-COMP:11732"/>
        <dbReference type="Rhea" id="RHEA-COMP:11733"/>
        <dbReference type="ChEBI" id="CHEBI:13193"/>
        <dbReference type="ChEBI" id="CHEBI:15378"/>
        <dbReference type="ChEBI" id="CHEBI:17499"/>
        <dbReference type="ChEBI" id="CHEBI:29950"/>
        <dbReference type="ChEBI" id="CHEBI:30616"/>
        <dbReference type="ChEBI" id="CHEBI:33019"/>
        <dbReference type="ChEBI" id="CHEBI:61963"/>
        <dbReference type="ChEBI" id="CHEBI:87171"/>
        <dbReference type="ChEBI" id="CHEBI:87172"/>
        <dbReference type="ChEBI" id="CHEBI:456215"/>
        <dbReference type="EC" id="2.8.1.14"/>
    </reaction>
</comment>
<dbReference type="RefSeq" id="XP_007509841.1">
    <property type="nucleotide sequence ID" value="XM_007509779.1"/>
</dbReference>
<dbReference type="GeneID" id="19012461"/>